<comment type="caution">
    <text evidence="2">The sequence shown here is derived from an EMBL/GenBank/DDBJ whole genome shotgun (WGS) entry which is preliminary data.</text>
</comment>
<dbReference type="EMBL" id="LMTZ01000137">
    <property type="protein sequence ID" value="KST63533.1"/>
    <property type="molecule type" value="Genomic_DNA"/>
</dbReference>
<evidence type="ECO:0000313" key="2">
    <source>
        <dbReference type="EMBL" id="KST63533.1"/>
    </source>
</evidence>
<dbReference type="AlphaFoldDB" id="A0A0V7ZGF3"/>
<keyword evidence="1" id="KW-0812">Transmembrane</keyword>
<proteinExistence type="predicted"/>
<keyword evidence="1" id="KW-0472">Membrane</keyword>
<name>A0A0V7ZGF3_9CYAN</name>
<keyword evidence="3" id="KW-1185">Reference proteome</keyword>
<feature type="transmembrane region" description="Helical" evidence="1">
    <location>
        <begin position="51"/>
        <end position="71"/>
    </location>
</feature>
<sequence length="72" mass="8278">MIEKLNYQPCQNQKKKKEKHLHDSNNHTTAYKLPKSLLSLNFQGALSMQRYCNFAGTFLAAICVSLLLTFLM</sequence>
<gene>
    <name evidence="2" type="ORF">BC008_13800</name>
</gene>
<organism evidence="2 3">
    <name type="scientific">Mastigocoleus testarum BC008</name>
    <dbReference type="NCBI Taxonomy" id="371196"/>
    <lineage>
        <taxon>Bacteria</taxon>
        <taxon>Bacillati</taxon>
        <taxon>Cyanobacteriota</taxon>
        <taxon>Cyanophyceae</taxon>
        <taxon>Nostocales</taxon>
        <taxon>Hapalosiphonaceae</taxon>
        <taxon>Mastigocoleus</taxon>
    </lineage>
</organism>
<reference evidence="2 3" key="1">
    <citation type="journal article" date="2015" name="Genome Announc.">
        <title>Draft Genome of the Euendolithic (true boring) Cyanobacterium Mastigocoleus testarum strain BC008.</title>
        <authorList>
            <person name="Guida B.S."/>
            <person name="Garcia-Pichel F."/>
        </authorList>
    </citation>
    <scope>NUCLEOTIDE SEQUENCE [LARGE SCALE GENOMIC DNA]</scope>
    <source>
        <strain evidence="2 3">BC008</strain>
    </source>
</reference>
<dbReference type="Proteomes" id="UP000053372">
    <property type="component" value="Unassembled WGS sequence"/>
</dbReference>
<evidence type="ECO:0000256" key="1">
    <source>
        <dbReference type="SAM" id="Phobius"/>
    </source>
</evidence>
<protein>
    <submittedName>
        <fullName evidence="2">Uncharacterized protein</fullName>
    </submittedName>
</protein>
<keyword evidence="1" id="KW-1133">Transmembrane helix</keyword>
<accession>A0A0V7ZGF3</accession>
<evidence type="ECO:0000313" key="3">
    <source>
        <dbReference type="Proteomes" id="UP000053372"/>
    </source>
</evidence>